<sequence>MADWKNSVNLPRTDFPMKANLQVAEPAAIARWESMDLYGQIARARAGRPKYVLHDGPPYANGQIHIGHAMNKILKDFVVKSKSMAGFDAPYVPGWDCHGLPIELQVDKELGSKKRDMSLADIRRACRAYAERHVAEQCADFKRLAVFGDWEHPYLTMRYEFQAAIVRALGRCVEDGLVYKGKKPVYWCISDRTALAEAEVEYANHSSPSIYVEFKLDPRDAAALAARVPALGGRDVSVLIWTTTPWTIPSNLAIAFQPGFDYAAYDADGRLVIVAEALADATFAKVGRVPGEPAARMQGAVFDRIRFVHPLYGRESLGVLADYVTLEQGTGAVHTAPGHGADDFNTGQRYGLETYAPIGPSGEFLDSVELFGGLKVWDANPKVVEALRERGALWFSEKHEHQYPHCWRCHKPLIFLATPQWFIEMDHDGYREKALEAVTRVEWLPPWGEERLHNMLANRPDWCISRQRAWGVPIPAVTCTTCRESMLTTALTTRAADVFAQHGADAWYERPIGEFLPDGLSCAHCGGTSFERERDILDVWFDSGTSHEAVLAVRPDLQWPADMYLEGSDQYRGWFQSSLLVALGTRGDAPYRSVITHGFVVDEDGRKMSKSRGNNVVPQQVIEQSGAEVLRLWVAMVDYTEEVRLGKQILARTVEAYRKIRNTVRYLAANMYDFDPSTDLVAHADLLEVDRYALARYADAAVKMRAAYDRFDFQTIFHELNRLAVVDLSAFYFDVSKDRLYTFGAASQARRSAQTAMYLMADGLARLLAPILPVTADELWRVLPGTREPSVHMTLFAEGVEAWQDDALVSRYATRLEIRDLVNAKLEEQRQAKVIGTSLEAAITVAGTGRFADVLNGLGPDEVAAFCIVSEATVAAPAADQPADSLVVTVRRAAGEKCQRCWRYVAGIAAAATVEGLCDRCVDALGLGSDAA</sequence>
<comment type="similarity">
    <text evidence="1 10">Belongs to the class-I aminoacyl-tRNA synthetase family. IleS type 1 subfamily.</text>
</comment>
<dbReference type="InterPro" id="IPR002300">
    <property type="entry name" value="aa-tRNA-synth_Ia"/>
</dbReference>
<dbReference type="InterPro" id="IPR014729">
    <property type="entry name" value="Rossmann-like_a/b/a_fold"/>
</dbReference>
<keyword evidence="4 10" id="KW-0547">Nucleotide-binding</keyword>
<dbReference type="InterPro" id="IPR001412">
    <property type="entry name" value="aa-tRNA-synth_I_CS"/>
</dbReference>
<keyword evidence="6 10" id="KW-0648">Protein biosynthesis</keyword>
<dbReference type="GO" id="GO:0004822">
    <property type="term" value="F:isoleucine-tRNA ligase activity"/>
    <property type="evidence" value="ECO:0007669"/>
    <property type="project" value="UniProtKB-UniRule"/>
</dbReference>
<dbReference type="Pfam" id="PF08264">
    <property type="entry name" value="Anticodon_1"/>
    <property type="match status" value="1"/>
</dbReference>
<name>A0A143PV32_LUTPR</name>
<dbReference type="EC" id="6.1.1.5" evidence="10"/>
<dbReference type="EMBL" id="CP015136">
    <property type="protein sequence ID" value="AMY12545.1"/>
    <property type="molecule type" value="Genomic_DNA"/>
</dbReference>
<dbReference type="GO" id="GO:0005829">
    <property type="term" value="C:cytosol"/>
    <property type="evidence" value="ECO:0007669"/>
    <property type="project" value="TreeGrafter"/>
</dbReference>
<dbReference type="OrthoDB" id="9810365at2"/>
<dbReference type="SUPFAM" id="SSF52374">
    <property type="entry name" value="Nucleotidylyl transferase"/>
    <property type="match status" value="1"/>
</dbReference>
<dbReference type="CDD" id="cd07960">
    <property type="entry name" value="Anticodon_Ia_Ile_BEm"/>
    <property type="match status" value="1"/>
</dbReference>
<dbReference type="Proteomes" id="UP000076079">
    <property type="component" value="Chromosome"/>
</dbReference>
<dbReference type="STRING" id="1855912.LuPra_05822"/>
<dbReference type="Gene3D" id="1.10.730.20">
    <property type="match status" value="1"/>
</dbReference>
<keyword evidence="10" id="KW-0479">Metal-binding</keyword>
<protein>
    <recommendedName>
        <fullName evidence="10">Isoleucine--tRNA ligase</fullName>
        <ecNumber evidence="10">6.1.1.5</ecNumber>
    </recommendedName>
    <alternativeName>
        <fullName evidence="10">Isoleucyl-tRNA synthetase</fullName>
        <shortName evidence="10">IleRS</shortName>
    </alternativeName>
</protein>
<dbReference type="GO" id="GO:0000049">
    <property type="term" value="F:tRNA binding"/>
    <property type="evidence" value="ECO:0007669"/>
    <property type="project" value="InterPro"/>
</dbReference>
<comment type="domain">
    <text evidence="10">IleRS has two distinct active sites: one for aminoacylation and one for editing. The misactivated valine is translocated from the active site to the editing site, which sterically excludes the correctly activated isoleucine. The single editing site contains two valyl binding pockets, one specific for each substrate (Val-AMP or Val-tRNA(Ile)).</text>
</comment>
<feature type="binding site" evidence="10">
    <location>
        <position position="566"/>
    </location>
    <ligand>
        <name>L-isoleucyl-5'-AMP</name>
        <dbReference type="ChEBI" id="CHEBI:178002"/>
    </ligand>
</feature>
<feature type="binding site" evidence="10">
    <location>
        <position position="610"/>
    </location>
    <ligand>
        <name>ATP</name>
        <dbReference type="ChEBI" id="CHEBI:30616"/>
    </ligand>
</feature>
<dbReference type="Gene3D" id="1.10.10.830">
    <property type="entry name" value="Ile-tRNA synthetase CP2 domain-like"/>
    <property type="match status" value="1"/>
</dbReference>
<dbReference type="PATRIC" id="fig|1813736.3.peg.6122"/>
<evidence type="ECO:0000259" key="13">
    <source>
        <dbReference type="Pfam" id="PF08264"/>
    </source>
</evidence>
<evidence type="ECO:0000256" key="3">
    <source>
        <dbReference type="ARBA" id="ARBA00022598"/>
    </source>
</evidence>
<evidence type="ECO:0000256" key="8">
    <source>
        <dbReference type="ARBA" id="ARBA00025217"/>
    </source>
</evidence>
<comment type="subcellular location">
    <subcellularLocation>
        <location evidence="10">Cytoplasm</location>
    </subcellularLocation>
</comment>
<evidence type="ECO:0000256" key="2">
    <source>
        <dbReference type="ARBA" id="ARBA00022490"/>
    </source>
</evidence>
<feature type="binding site" evidence="10">
    <location>
        <position position="901"/>
    </location>
    <ligand>
        <name>Zn(2+)</name>
        <dbReference type="ChEBI" id="CHEBI:29105"/>
    </ligand>
</feature>
<evidence type="ECO:0000256" key="7">
    <source>
        <dbReference type="ARBA" id="ARBA00023146"/>
    </source>
</evidence>
<dbReference type="InterPro" id="IPR023585">
    <property type="entry name" value="Ile-tRNA-ligase_type1"/>
</dbReference>
<feature type="domain" description="Zinc finger FPG/IleRS-type" evidence="12">
    <location>
        <begin position="895"/>
        <end position="923"/>
    </location>
</feature>
<dbReference type="SUPFAM" id="SSF50677">
    <property type="entry name" value="ValRS/IleRS/LeuRS editing domain"/>
    <property type="match status" value="1"/>
</dbReference>
<evidence type="ECO:0000313" key="14">
    <source>
        <dbReference type="EMBL" id="AMY12545.1"/>
    </source>
</evidence>
<dbReference type="GO" id="GO:0002161">
    <property type="term" value="F:aminoacyl-tRNA deacylase activity"/>
    <property type="evidence" value="ECO:0007669"/>
    <property type="project" value="InterPro"/>
</dbReference>
<reference evidence="15" key="2">
    <citation type="submission" date="2016-04" db="EMBL/GenBank/DDBJ databases">
        <title>First Complete Genome Sequence of a Subdivision 6 Acidobacterium.</title>
        <authorList>
            <person name="Huang S."/>
            <person name="Vieira S."/>
            <person name="Bunk B."/>
            <person name="Riedel T."/>
            <person name="Sproeer C."/>
            <person name="Overmann J."/>
        </authorList>
    </citation>
    <scope>NUCLEOTIDE SEQUENCE [LARGE SCALE GENOMIC DNA]</scope>
    <source>
        <strain evidence="15">DSM 100886 HEG_-6_39</strain>
    </source>
</reference>
<dbReference type="Gene3D" id="3.90.740.10">
    <property type="entry name" value="Valyl/Leucyl/Isoleucyl-tRNA synthetase, editing domain"/>
    <property type="match status" value="1"/>
</dbReference>
<dbReference type="GO" id="GO:0005524">
    <property type="term" value="F:ATP binding"/>
    <property type="evidence" value="ECO:0007669"/>
    <property type="project" value="UniProtKB-UniRule"/>
</dbReference>
<dbReference type="PANTHER" id="PTHR42765">
    <property type="entry name" value="SOLEUCYL-TRNA SYNTHETASE"/>
    <property type="match status" value="1"/>
</dbReference>
<dbReference type="NCBIfam" id="TIGR00392">
    <property type="entry name" value="ileS"/>
    <property type="match status" value="1"/>
</dbReference>
<feature type="binding site" evidence="10">
    <location>
        <position position="921"/>
    </location>
    <ligand>
        <name>Zn(2+)</name>
        <dbReference type="ChEBI" id="CHEBI:29105"/>
    </ligand>
</feature>
<dbReference type="PANTHER" id="PTHR42765:SF1">
    <property type="entry name" value="ISOLEUCINE--TRNA LIGASE, MITOCHONDRIAL"/>
    <property type="match status" value="1"/>
</dbReference>
<keyword evidence="5 10" id="KW-0067">ATP-binding</keyword>
<dbReference type="PRINTS" id="PR00984">
    <property type="entry name" value="TRNASYNTHILE"/>
</dbReference>
<keyword evidence="3 10" id="KW-0436">Ligase</keyword>
<dbReference type="GO" id="GO:0008270">
    <property type="term" value="F:zinc ion binding"/>
    <property type="evidence" value="ECO:0007669"/>
    <property type="project" value="UniProtKB-UniRule"/>
</dbReference>
<dbReference type="AlphaFoldDB" id="A0A143PV32"/>
<dbReference type="Pfam" id="PF00133">
    <property type="entry name" value="tRNA-synt_1"/>
    <property type="match status" value="1"/>
</dbReference>
<dbReference type="KEGG" id="abac:LuPra_05822"/>
<evidence type="ECO:0000256" key="6">
    <source>
        <dbReference type="ARBA" id="ARBA00022917"/>
    </source>
</evidence>
<organism evidence="14 15">
    <name type="scientific">Luteitalea pratensis</name>
    <dbReference type="NCBI Taxonomy" id="1855912"/>
    <lineage>
        <taxon>Bacteria</taxon>
        <taxon>Pseudomonadati</taxon>
        <taxon>Acidobacteriota</taxon>
        <taxon>Vicinamibacteria</taxon>
        <taxon>Vicinamibacterales</taxon>
        <taxon>Vicinamibacteraceae</taxon>
        <taxon>Luteitalea</taxon>
    </lineage>
</organism>
<dbReference type="InterPro" id="IPR009008">
    <property type="entry name" value="Val/Leu/Ile-tRNA-synth_edit"/>
</dbReference>
<comment type="function">
    <text evidence="8 10">Catalyzes the attachment of isoleucine to tRNA(Ile). As IleRS can inadvertently accommodate and process structurally similar amino acids such as valine, to avoid such errors it has two additional distinct tRNA(Ile)-dependent editing activities. One activity is designated as 'pretransfer' editing and involves the hydrolysis of activated Val-AMP. The other activity is designated 'posttransfer' editing and involves deacylation of mischarged Val-tRNA(Ile).</text>
</comment>
<comment type="subunit">
    <text evidence="10">Monomer.</text>
</comment>
<dbReference type="FunFam" id="3.40.50.620:FF:000042">
    <property type="entry name" value="Isoleucine--tRNA ligase"/>
    <property type="match status" value="1"/>
</dbReference>
<proteinExistence type="inferred from homology"/>
<keyword evidence="10" id="KW-0862">Zinc</keyword>
<gene>
    <name evidence="10 14" type="primary">ileS</name>
    <name evidence="14" type="ORF">LuPra_05822</name>
</gene>
<comment type="cofactor">
    <cofactor evidence="10">
        <name>Zn(2+)</name>
        <dbReference type="ChEBI" id="CHEBI:29105"/>
    </cofactor>
    <text evidence="10">Binds 1 zinc ion per subunit.</text>
</comment>
<dbReference type="InterPro" id="IPR033708">
    <property type="entry name" value="Anticodon_Ile_BEm"/>
</dbReference>
<dbReference type="HAMAP" id="MF_02002">
    <property type="entry name" value="Ile_tRNA_synth_type1"/>
    <property type="match status" value="1"/>
</dbReference>
<dbReference type="InterPro" id="IPR010663">
    <property type="entry name" value="Znf_FPG/IleRS"/>
</dbReference>
<evidence type="ECO:0000256" key="1">
    <source>
        <dbReference type="ARBA" id="ARBA00006887"/>
    </source>
</evidence>
<dbReference type="PROSITE" id="PS00178">
    <property type="entry name" value="AA_TRNA_LIGASE_I"/>
    <property type="match status" value="1"/>
</dbReference>
<reference evidence="14 15" key="1">
    <citation type="journal article" date="2016" name="Genome Announc.">
        <title>First Complete Genome Sequence of a Subdivision 6 Acidobacterium Strain.</title>
        <authorList>
            <person name="Huang S."/>
            <person name="Vieira S."/>
            <person name="Bunk B."/>
            <person name="Riedel T."/>
            <person name="Sproer C."/>
            <person name="Overmann J."/>
        </authorList>
    </citation>
    <scope>NUCLEOTIDE SEQUENCE [LARGE SCALE GENOMIC DNA]</scope>
    <source>
        <strain evidence="15">DSM 100886 HEG_-6_39</strain>
    </source>
</reference>
<evidence type="ECO:0000259" key="12">
    <source>
        <dbReference type="Pfam" id="PF06827"/>
    </source>
</evidence>
<dbReference type="Gene3D" id="3.40.50.620">
    <property type="entry name" value="HUPs"/>
    <property type="match status" value="2"/>
</dbReference>
<feature type="binding site" evidence="10">
    <location>
        <position position="898"/>
    </location>
    <ligand>
        <name>Zn(2+)</name>
        <dbReference type="ChEBI" id="CHEBI:29105"/>
    </ligand>
</feature>
<dbReference type="GO" id="GO:0006428">
    <property type="term" value="P:isoleucyl-tRNA aminoacylation"/>
    <property type="evidence" value="ECO:0007669"/>
    <property type="project" value="UniProtKB-UniRule"/>
</dbReference>
<keyword evidence="2 10" id="KW-0963">Cytoplasm</keyword>
<dbReference type="InterPro" id="IPR002301">
    <property type="entry name" value="Ile-tRNA-ligase"/>
</dbReference>
<feature type="short sequence motif" description="'KMSKS' region" evidence="10">
    <location>
        <begin position="607"/>
        <end position="611"/>
    </location>
</feature>
<evidence type="ECO:0000313" key="15">
    <source>
        <dbReference type="Proteomes" id="UP000076079"/>
    </source>
</evidence>
<evidence type="ECO:0000256" key="4">
    <source>
        <dbReference type="ARBA" id="ARBA00022741"/>
    </source>
</evidence>
<dbReference type="SUPFAM" id="SSF47323">
    <property type="entry name" value="Anticodon-binding domain of a subclass of class I aminoacyl-tRNA synthetases"/>
    <property type="match status" value="1"/>
</dbReference>
<keyword evidence="15" id="KW-1185">Reference proteome</keyword>
<evidence type="ECO:0000256" key="9">
    <source>
        <dbReference type="ARBA" id="ARBA00048359"/>
    </source>
</evidence>
<evidence type="ECO:0000256" key="10">
    <source>
        <dbReference type="HAMAP-Rule" id="MF_02002"/>
    </source>
</evidence>
<dbReference type="InterPro" id="IPR013155">
    <property type="entry name" value="M/V/L/I-tRNA-synth_anticd-bd"/>
</dbReference>
<comment type="catalytic activity">
    <reaction evidence="9 10">
        <text>tRNA(Ile) + L-isoleucine + ATP = L-isoleucyl-tRNA(Ile) + AMP + diphosphate</text>
        <dbReference type="Rhea" id="RHEA:11060"/>
        <dbReference type="Rhea" id="RHEA-COMP:9666"/>
        <dbReference type="Rhea" id="RHEA-COMP:9695"/>
        <dbReference type="ChEBI" id="CHEBI:30616"/>
        <dbReference type="ChEBI" id="CHEBI:33019"/>
        <dbReference type="ChEBI" id="CHEBI:58045"/>
        <dbReference type="ChEBI" id="CHEBI:78442"/>
        <dbReference type="ChEBI" id="CHEBI:78528"/>
        <dbReference type="ChEBI" id="CHEBI:456215"/>
        <dbReference type="EC" id="6.1.1.5"/>
    </reaction>
</comment>
<keyword evidence="7 10" id="KW-0030">Aminoacyl-tRNA synthetase</keyword>
<feature type="domain" description="Aminoacyl-tRNA synthetase class Ia" evidence="11">
    <location>
        <begin position="29"/>
        <end position="645"/>
    </location>
</feature>
<dbReference type="InterPro" id="IPR050081">
    <property type="entry name" value="Ile-tRNA_ligase"/>
</dbReference>
<accession>A0A143PV32</accession>
<feature type="binding site" evidence="10">
    <location>
        <position position="918"/>
    </location>
    <ligand>
        <name>Zn(2+)</name>
        <dbReference type="ChEBI" id="CHEBI:29105"/>
    </ligand>
</feature>
<dbReference type="InterPro" id="IPR009080">
    <property type="entry name" value="tRNAsynth_Ia_anticodon-bd"/>
</dbReference>
<feature type="short sequence motif" description="'HIGH' region" evidence="10">
    <location>
        <begin position="58"/>
        <end position="68"/>
    </location>
</feature>
<evidence type="ECO:0000256" key="5">
    <source>
        <dbReference type="ARBA" id="ARBA00022840"/>
    </source>
</evidence>
<evidence type="ECO:0000259" key="11">
    <source>
        <dbReference type="Pfam" id="PF00133"/>
    </source>
</evidence>
<dbReference type="Pfam" id="PF06827">
    <property type="entry name" value="zf-FPG_IleRS"/>
    <property type="match status" value="1"/>
</dbReference>
<feature type="domain" description="Methionyl/Valyl/Leucyl/Isoleucyl-tRNA synthetase anticodon-binding" evidence="13">
    <location>
        <begin position="690"/>
        <end position="843"/>
    </location>
</feature>
<dbReference type="RefSeq" id="WP_110173992.1">
    <property type="nucleotide sequence ID" value="NZ_CP015136.1"/>
</dbReference>